<evidence type="ECO:0000313" key="3">
    <source>
        <dbReference type="Proteomes" id="UP000183994"/>
    </source>
</evidence>
<dbReference type="NCBIfam" id="TIGR02814">
    <property type="entry name" value="pfaD_fam"/>
    <property type="match status" value="1"/>
</dbReference>
<dbReference type="PANTHER" id="PTHR32332:SF20">
    <property type="entry name" value="2-NITROPROPANE DIOXYGENASE-LIKE PROTEIN"/>
    <property type="match status" value="1"/>
</dbReference>
<dbReference type="Pfam" id="PF21607">
    <property type="entry name" value="FabD_helical_ins"/>
    <property type="match status" value="1"/>
</dbReference>
<protein>
    <submittedName>
        <fullName evidence="2">PfaD family protein</fullName>
    </submittedName>
</protein>
<proteinExistence type="predicted"/>
<feature type="domain" description="[Acyl-carrier-protein] S-malonyltransferase-like inserted helical" evidence="1">
    <location>
        <begin position="394"/>
        <end position="472"/>
    </location>
</feature>
<dbReference type="PANTHER" id="PTHR32332">
    <property type="entry name" value="2-NITROPROPANE DIOXYGENASE"/>
    <property type="match status" value="1"/>
</dbReference>
<keyword evidence="3" id="KW-1185">Reference proteome</keyword>
<dbReference type="STRING" id="1121393.SAMN02745216_01189"/>
<dbReference type="InterPro" id="IPR049489">
    <property type="entry name" value="FabD-like_helical_ins"/>
</dbReference>
<dbReference type="AlphaFoldDB" id="A0A1M6HCX2"/>
<evidence type="ECO:0000313" key="2">
    <source>
        <dbReference type="EMBL" id="SHJ19993.1"/>
    </source>
</evidence>
<dbReference type="EMBL" id="FQZU01000005">
    <property type="protein sequence ID" value="SHJ19993.1"/>
    <property type="molecule type" value="Genomic_DNA"/>
</dbReference>
<dbReference type="SUPFAM" id="SSF51412">
    <property type="entry name" value="Inosine monophosphate dehydrogenase (IMPDH)"/>
    <property type="match status" value="1"/>
</dbReference>
<dbReference type="Proteomes" id="UP000183994">
    <property type="component" value="Unassembled WGS sequence"/>
</dbReference>
<dbReference type="OrthoDB" id="9808564at2"/>
<dbReference type="Pfam" id="PF03060">
    <property type="entry name" value="NMO"/>
    <property type="match status" value="1"/>
</dbReference>
<organism evidence="2 3">
    <name type="scientific">Desulfatibacillum alkenivorans DSM 16219</name>
    <dbReference type="NCBI Taxonomy" id="1121393"/>
    <lineage>
        <taxon>Bacteria</taxon>
        <taxon>Pseudomonadati</taxon>
        <taxon>Thermodesulfobacteriota</taxon>
        <taxon>Desulfobacteria</taxon>
        <taxon>Desulfobacterales</taxon>
        <taxon>Desulfatibacillaceae</taxon>
        <taxon>Desulfatibacillum</taxon>
    </lineage>
</organism>
<dbReference type="Gene3D" id="3.20.20.70">
    <property type="entry name" value="Aldolase class I"/>
    <property type="match status" value="2"/>
</dbReference>
<dbReference type="InterPro" id="IPR014179">
    <property type="entry name" value="PfaD-like_TIM-barrel"/>
</dbReference>
<dbReference type="InterPro" id="IPR013785">
    <property type="entry name" value="Aldolase_TIM"/>
</dbReference>
<evidence type="ECO:0000259" key="1">
    <source>
        <dbReference type="Pfam" id="PF21607"/>
    </source>
</evidence>
<name>A0A1M6HCX2_9BACT</name>
<dbReference type="CDD" id="cd04742">
    <property type="entry name" value="NPD_FabD"/>
    <property type="match status" value="1"/>
</dbReference>
<accession>A0A1M6HCX2</accession>
<sequence length="537" mass="57568">MNQDAVGFSPKGRVFDFGWSAPEDQVVYDEAGVKALLEDLSQNLLVVDNNGRIGLTGAEPIRQTGAGPKVIAMTPALPVQSLGNPEFGKTYGTAYPYYAGAMANGIASVEMVTALGKAGFLGSFGAGGLVPSAVEEAILAIQKNLPSGPYLFNFIHSPHEPAVEQAVAELYIKHGVKAVEAAAFMALTPSIVQYRIAGLSRDAQGNIVIGNRIIAKVSRKEVASRFMEPAPERVLKKLISGGVITEDQADLARQVPMADDITVEADSGGHTDNRALVTILPSILSLRDEIQAKRNYPVAVRVGAGGGMGSPQAVLAAFIMGAEYIVTGSVNQACVESGASDHVKGLLAKADMADTVMAPSADMFELGVKVQVLKRGSLFAVRAAKLHDIYSRCESIESIPSDEREKLENQIFKKNLDEIWADTIDFFSQRDPGLVAKAGADPKKKMALIFRWYLGLSSRWANKGEPGREMDYQIWCGSCIGAFNAWVKGTGMEAPENRKAAHVARHLMNGAAYLHRVDQLKLQGVLISPQLAAYKPD</sequence>
<gene>
    <name evidence="2" type="ORF">SAMN02745216_01189</name>
</gene>
<dbReference type="RefSeq" id="WP_073473943.1">
    <property type="nucleotide sequence ID" value="NZ_FQZU01000005.1"/>
</dbReference>
<reference evidence="3" key="1">
    <citation type="submission" date="2016-11" db="EMBL/GenBank/DDBJ databases">
        <authorList>
            <person name="Varghese N."/>
            <person name="Submissions S."/>
        </authorList>
    </citation>
    <scope>NUCLEOTIDE SEQUENCE [LARGE SCALE GENOMIC DNA]</scope>
    <source>
        <strain evidence="3">DSM 16219</strain>
    </source>
</reference>